<dbReference type="AlphaFoldDB" id="A0AAQ1R1B7"/>
<dbReference type="SUPFAM" id="SSF53474">
    <property type="entry name" value="alpha/beta-Hydrolases"/>
    <property type="match status" value="1"/>
</dbReference>
<evidence type="ECO:0000313" key="2">
    <source>
        <dbReference type="EMBL" id="SFD93888.1"/>
    </source>
</evidence>
<accession>A0AAQ1R1B7</accession>
<name>A0AAQ1R1B7_9PSED</name>
<sequence>MKSVKFDNGPIGMAANLHLPAGFDERKTYPAIVVTHPAGGVKEQTSGLYAAKLAELGFVTLAFDASYQGESGGEPRQLENPYARVEDISAAIDYLTTLPYVDPGRIGAMGICAGGGYTVTAALGDRRIKAVGAVSAANYGAILRNGWEGRDDLGGAFAMLESAAKARTDEANGAATGYYPIVPKTAEQAPNADLAEAVEYYRTPRAQCPTSPSIAPTQSLMQLVTFDAFHLVELFLTQPIQIVAGEQAGTRWISEDLFRRAASKDKHLHIVPGGTHIGMYDKPELVGEAMAKLGPFFKAHL</sequence>
<dbReference type="PANTHER" id="PTHR47751">
    <property type="entry name" value="SUPERFAMILY HYDROLASE, PUTATIVE (AFU_ORTHOLOGUE AFUA_2G16580)-RELATED"/>
    <property type="match status" value="1"/>
</dbReference>
<dbReference type="PANTHER" id="PTHR47751:SF1">
    <property type="entry name" value="SUPERFAMILY HYDROLASE, PUTATIVE (AFU_ORTHOLOGUE AFUA_2G16580)-RELATED"/>
    <property type="match status" value="1"/>
</dbReference>
<dbReference type="Gene3D" id="1.10.10.800">
    <property type="match status" value="1"/>
</dbReference>
<dbReference type="InterPro" id="IPR029058">
    <property type="entry name" value="AB_hydrolase_fold"/>
</dbReference>
<dbReference type="EMBL" id="FOLS01000048">
    <property type="protein sequence ID" value="SFD93888.1"/>
    <property type="molecule type" value="Genomic_DNA"/>
</dbReference>
<feature type="domain" description="Dienelactone hydrolase" evidence="1">
    <location>
        <begin position="28"/>
        <end position="131"/>
    </location>
</feature>
<keyword evidence="3" id="KW-1185">Reference proteome</keyword>
<proteinExistence type="predicted"/>
<comment type="caution">
    <text evidence="2">The sequence shown here is derived from an EMBL/GenBank/DDBJ whole genome shotgun (WGS) entry which is preliminary data.</text>
</comment>
<protein>
    <recommendedName>
        <fullName evidence="1">Dienelactone hydrolase domain-containing protein</fullName>
    </recommendedName>
</protein>
<dbReference type="RefSeq" id="WP_074985906.1">
    <property type="nucleotide sequence ID" value="NZ_FOLS01000048.1"/>
</dbReference>
<evidence type="ECO:0000313" key="3">
    <source>
        <dbReference type="Proteomes" id="UP000183385"/>
    </source>
</evidence>
<organism evidence="2 3">
    <name type="scientific">Pseudomonas citronellolis</name>
    <dbReference type="NCBI Taxonomy" id="53408"/>
    <lineage>
        <taxon>Bacteria</taxon>
        <taxon>Pseudomonadati</taxon>
        <taxon>Pseudomonadota</taxon>
        <taxon>Gammaproteobacteria</taxon>
        <taxon>Pseudomonadales</taxon>
        <taxon>Pseudomonadaceae</taxon>
        <taxon>Pseudomonas</taxon>
    </lineage>
</organism>
<dbReference type="Pfam" id="PF01738">
    <property type="entry name" value="DLH"/>
    <property type="match status" value="1"/>
</dbReference>
<dbReference type="Proteomes" id="UP000183385">
    <property type="component" value="Unassembled WGS sequence"/>
</dbReference>
<evidence type="ECO:0000259" key="1">
    <source>
        <dbReference type="Pfam" id="PF01738"/>
    </source>
</evidence>
<dbReference type="GO" id="GO:0016787">
    <property type="term" value="F:hydrolase activity"/>
    <property type="evidence" value="ECO:0007669"/>
    <property type="project" value="InterPro"/>
</dbReference>
<dbReference type="Gene3D" id="3.40.50.1820">
    <property type="entry name" value="alpha/beta hydrolase"/>
    <property type="match status" value="1"/>
</dbReference>
<dbReference type="InterPro" id="IPR002925">
    <property type="entry name" value="Dienelactn_hydro"/>
</dbReference>
<dbReference type="InterPro" id="IPR051411">
    <property type="entry name" value="Polyketide_trans_af380"/>
</dbReference>
<reference evidence="2 3" key="1">
    <citation type="submission" date="2016-10" db="EMBL/GenBank/DDBJ databases">
        <authorList>
            <person name="Varghese N."/>
            <person name="Submissions S."/>
        </authorList>
    </citation>
    <scope>NUCLEOTIDE SEQUENCE [LARGE SCALE GENOMIC DNA]</scope>
    <source>
        <strain evidence="2 3">LMG 18378</strain>
    </source>
</reference>
<gene>
    <name evidence="2" type="ORF">SAMN05216577_1488</name>
</gene>